<comment type="caution">
    <text evidence="2">The sequence shown here is derived from an EMBL/GenBank/DDBJ whole genome shotgun (WGS) entry which is preliminary data.</text>
</comment>
<accession>A0AAW1DLS8</accession>
<dbReference type="GO" id="GO:0043001">
    <property type="term" value="P:Golgi to plasma membrane protein transport"/>
    <property type="evidence" value="ECO:0007669"/>
    <property type="project" value="TreeGrafter"/>
</dbReference>
<proteinExistence type="inferred from homology"/>
<comment type="similarity">
    <text evidence="1">Belongs to the PHAF1 family.</text>
</comment>
<keyword evidence="3" id="KW-1185">Reference proteome</keyword>
<evidence type="ECO:0000256" key="1">
    <source>
        <dbReference type="ARBA" id="ARBA00024339"/>
    </source>
</evidence>
<dbReference type="GO" id="GO:0005802">
    <property type="term" value="C:trans-Golgi network"/>
    <property type="evidence" value="ECO:0007669"/>
    <property type="project" value="TreeGrafter"/>
</dbReference>
<organism evidence="2 3">
    <name type="scientific">Rhynocoris fuscipes</name>
    <dbReference type="NCBI Taxonomy" id="488301"/>
    <lineage>
        <taxon>Eukaryota</taxon>
        <taxon>Metazoa</taxon>
        <taxon>Ecdysozoa</taxon>
        <taxon>Arthropoda</taxon>
        <taxon>Hexapoda</taxon>
        <taxon>Insecta</taxon>
        <taxon>Pterygota</taxon>
        <taxon>Neoptera</taxon>
        <taxon>Paraneoptera</taxon>
        <taxon>Hemiptera</taxon>
        <taxon>Heteroptera</taxon>
        <taxon>Panheteroptera</taxon>
        <taxon>Cimicomorpha</taxon>
        <taxon>Reduviidae</taxon>
        <taxon>Harpactorinae</taxon>
        <taxon>Harpactorini</taxon>
        <taxon>Rhynocoris</taxon>
    </lineage>
</organism>
<reference evidence="2 3" key="1">
    <citation type="submission" date="2022-12" db="EMBL/GenBank/DDBJ databases">
        <title>Chromosome-level genome assembly of true bugs.</title>
        <authorList>
            <person name="Ma L."/>
            <person name="Li H."/>
        </authorList>
    </citation>
    <scope>NUCLEOTIDE SEQUENCE [LARGE SCALE GENOMIC DNA]</scope>
    <source>
        <strain evidence="2">Lab_2022b</strain>
    </source>
</reference>
<protein>
    <submittedName>
        <fullName evidence="2">Uncharacterized protein</fullName>
    </submittedName>
</protein>
<dbReference type="Pfam" id="PF03676">
    <property type="entry name" value="PHAF1"/>
    <property type="match status" value="1"/>
</dbReference>
<evidence type="ECO:0000313" key="2">
    <source>
        <dbReference type="EMBL" id="KAK9511262.1"/>
    </source>
</evidence>
<dbReference type="AlphaFoldDB" id="A0AAW1DLS8"/>
<dbReference type="PANTHER" id="PTHR13465:SF2">
    <property type="entry name" value="PHAGOSOME ASSEMBLY FACTOR 1"/>
    <property type="match status" value="1"/>
</dbReference>
<dbReference type="InterPro" id="IPR039156">
    <property type="entry name" value="PHAF1/BROMI"/>
</dbReference>
<dbReference type="Proteomes" id="UP001461498">
    <property type="component" value="Unassembled WGS sequence"/>
</dbReference>
<sequence length="385" mass="44351">MLMLVFKILSGASPGYLRDLFALGPSTRLRHTNPLSKDLELNLTQDGIRLKFDPITQRLKIIEIYNLKLVRLKYCGLIFNSDDVFPSMEQIEHSFGATLPGLYSPSTDDYILYFRGVSFYFPVTKCQVEWEHSRASNVPTTSPPCAYLVTIYRGTTESSLELSPMPLKQYGREVYLEGASFLHNHSLTLQLYTEGISRWSEAKRESIKRTISLGDKAQVIATMLGAPNRIFFKSEDKMRIHSPSLDRHTAIRRSDYFFNYFTLGLDILFDAKCHKAKKFILHTNYPGHYNFNIYHRCEFLLNLPVDNCDDLDANTIQVTAYTKWDRISERLKVSPKPVVLNRASSINTKNLFGATLCYGYRDFIFEIMPNQHIASLTIYKGDYVY</sequence>
<gene>
    <name evidence="2" type="ORF">O3M35_005849</name>
</gene>
<dbReference type="EMBL" id="JAPXFL010000002">
    <property type="protein sequence ID" value="KAK9511262.1"/>
    <property type="molecule type" value="Genomic_DNA"/>
</dbReference>
<dbReference type="InterPro" id="IPR005373">
    <property type="entry name" value="PHAF1"/>
</dbReference>
<evidence type="ECO:0000313" key="3">
    <source>
        <dbReference type="Proteomes" id="UP001461498"/>
    </source>
</evidence>
<name>A0AAW1DLS8_9HEMI</name>
<dbReference type="PANTHER" id="PTHR13465">
    <property type="entry name" value="UPF0183 PROTEIN"/>
    <property type="match status" value="1"/>
</dbReference>